<evidence type="ECO:0000313" key="3">
    <source>
        <dbReference type="EMBL" id="PFG31167.1"/>
    </source>
</evidence>
<feature type="compositionally biased region" description="Polar residues" evidence="1">
    <location>
        <begin position="164"/>
        <end position="182"/>
    </location>
</feature>
<feature type="region of interest" description="Disordered" evidence="1">
    <location>
        <begin position="1"/>
        <end position="211"/>
    </location>
</feature>
<feature type="compositionally biased region" description="Low complexity" evidence="1">
    <location>
        <begin position="152"/>
        <end position="163"/>
    </location>
</feature>
<keyword evidence="2" id="KW-0812">Transmembrane</keyword>
<sequence>MTSLSDEQPLSRRQRRERMRAQQAHDSVLQSQGSSEPDDAEADAPDATRDAANETADAASVPTADDDQIHAEQAAADTSESPGEKRVLTRRELRALRAETGSTAIVTPETSRGVDVPAAPASPAGAQGSPEAQQKKSAPAGRADKSHNAERPSAAKASPAVSSGQSGETASQGRSDAQSRPQLSPAFSAGVRDDKRPADSAARAFDTLVAPEARGSDAFTTSSVLILPGAPSTPPKAPASGTGEILVTGSVDLPRSASQDRPSSTDHSEIDSGSDNSAESPATAGTPVSATRAVSTHAVSRDVITPPTKASNSKLLMILAITAGVLCVAVIGVVIVGLMTGSF</sequence>
<feature type="compositionally biased region" description="Polar residues" evidence="1">
    <location>
        <begin position="101"/>
        <end position="110"/>
    </location>
</feature>
<proteinExistence type="predicted"/>
<evidence type="ECO:0000256" key="2">
    <source>
        <dbReference type="SAM" id="Phobius"/>
    </source>
</evidence>
<organism evidence="3 4">
    <name type="scientific">Paramicrobacterium agarici</name>
    <dbReference type="NCBI Taxonomy" id="630514"/>
    <lineage>
        <taxon>Bacteria</taxon>
        <taxon>Bacillati</taxon>
        <taxon>Actinomycetota</taxon>
        <taxon>Actinomycetes</taxon>
        <taxon>Micrococcales</taxon>
        <taxon>Microbacteriaceae</taxon>
        <taxon>Paramicrobacterium</taxon>
    </lineage>
</organism>
<feature type="compositionally biased region" description="Basic and acidic residues" evidence="1">
    <location>
        <begin position="82"/>
        <end position="97"/>
    </location>
</feature>
<comment type="caution">
    <text evidence="3">The sequence shown here is derived from an EMBL/GenBank/DDBJ whole genome shotgun (WGS) entry which is preliminary data.</text>
</comment>
<dbReference type="RefSeq" id="WP_143741404.1">
    <property type="nucleotide sequence ID" value="NZ_PDJE01000001.1"/>
</dbReference>
<keyword evidence="2" id="KW-0472">Membrane</keyword>
<feature type="compositionally biased region" description="Low complexity" evidence="1">
    <location>
        <begin position="117"/>
        <end position="132"/>
    </location>
</feature>
<feature type="region of interest" description="Disordered" evidence="1">
    <location>
        <begin position="254"/>
        <end position="298"/>
    </location>
</feature>
<evidence type="ECO:0000313" key="4">
    <source>
        <dbReference type="Proteomes" id="UP000221369"/>
    </source>
</evidence>
<feature type="compositionally biased region" description="Polar residues" evidence="1">
    <location>
        <begin position="271"/>
        <end position="280"/>
    </location>
</feature>
<keyword evidence="2" id="KW-1133">Transmembrane helix</keyword>
<keyword evidence="4" id="KW-1185">Reference proteome</keyword>
<feature type="transmembrane region" description="Helical" evidence="2">
    <location>
        <begin position="315"/>
        <end position="339"/>
    </location>
</feature>
<evidence type="ECO:0000256" key="1">
    <source>
        <dbReference type="SAM" id="MobiDB-lite"/>
    </source>
</evidence>
<gene>
    <name evidence="3" type="ORF">ATJ78_2120</name>
</gene>
<dbReference type="Proteomes" id="UP000221369">
    <property type="component" value="Unassembled WGS sequence"/>
</dbReference>
<protein>
    <submittedName>
        <fullName evidence="3">Uncharacterized protein</fullName>
    </submittedName>
</protein>
<dbReference type="EMBL" id="PDJE01000001">
    <property type="protein sequence ID" value="PFG31167.1"/>
    <property type="molecule type" value="Genomic_DNA"/>
</dbReference>
<accession>A0A2A9DWJ8</accession>
<reference evidence="3 4" key="1">
    <citation type="submission" date="2017-10" db="EMBL/GenBank/DDBJ databases">
        <title>Sequencing the genomes of 1000 actinobacteria strains.</title>
        <authorList>
            <person name="Klenk H.-P."/>
        </authorList>
    </citation>
    <scope>NUCLEOTIDE SEQUENCE [LARGE SCALE GENOMIC DNA]</scope>
    <source>
        <strain evidence="3 4">DSM 21798</strain>
    </source>
</reference>
<feature type="compositionally biased region" description="Polar residues" evidence="1">
    <location>
        <begin position="286"/>
        <end position="298"/>
    </location>
</feature>
<name>A0A2A9DWJ8_9MICO</name>
<dbReference type="AlphaFoldDB" id="A0A2A9DWJ8"/>